<evidence type="ECO:0000256" key="6">
    <source>
        <dbReference type="SAM" id="MobiDB-lite"/>
    </source>
</evidence>
<dbReference type="GO" id="GO:0022857">
    <property type="term" value="F:transmembrane transporter activity"/>
    <property type="evidence" value="ECO:0007669"/>
    <property type="project" value="InterPro"/>
</dbReference>
<dbReference type="PANTHER" id="PTHR33406:SF13">
    <property type="entry name" value="MEMBRANE PROTEIN YDFJ"/>
    <property type="match status" value="1"/>
</dbReference>
<dbReference type="GO" id="GO:0005886">
    <property type="term" value="C:plasma membrane"/>
    <property type="evidence" value="ECO:0007669"/>
    <property type="project" value="UniProtKB-SubCell"/>
</dbReference>
<dbReference type="InterPro" id="IPR050545">
    <property type="entry name" value="Mycobact_MmpL"/>
</dbReference>
<dbReference type="SUPFAM" id="SSF82866">
    <property type="entry name" value="Multidrug efflux transporter AcrB transmembrane domain"/>
    <property type="match status" value="2"/>
</dbReference>
<evidence type="ECO:0000256" key="4">
    <source>
        <dbReference type="ARBA" id="ARBA00022989"/>
    </source>
</evidence>
<dbReference type="InterPro" id="IPR001036">
    <property type="entry name" value="Acrflvin-R"/>
</dbReference>
<feature type="transmembrane region" description="Helical" evidence="7">
    <location>
        <begin position="307"/>
        <end position="326"/>
    </location>
</feature>
<organism evidence="9 10">
    <name type="scientific">Ilumatobacter coccineus (strain NBRC 103263 / KCTC 29153 / YM16-304)</name>
    <dbReference type="NCBI Taxonomy" id="1313172"/>
    <lineage>
        <taxon>Bacteria</taxon>
        <taxon>Bacillati</taxon>
        <taxon>Actinomycetota</taxon>
        <taxon>Acidimicrobiia</taxon>
        <taxon>Acidimicrobiales</taxon>
        <taxon>Ilumatobacteraceae</taxon>
        <taxon>Ilumatobacter</taxon>
    </lineage>
</organism>
<dbReference type="PROSITE" id="PS50156">
    <property type="entry name" value="SSD"/>
    <property type="match status" value="2"/>
</dbReference>
<feature type="transmembrane region" description="Helical" evidence="7">
    <location>
        <begin position="407"/>
        <end position="431"/>
    </location>
</feature>
<dbReference type="Proteomes" id="UP000011863">
    <property type="component" value="Chromosome"/>
</dbReference>
<dbReference type="KEGG" id="aym:YM304_38870"/>
<feature type="domain" description="SSD" evidence="8">
    <location>
        <begin position="709"/>
        <end position="835"/>
    </location>
</feature>
<feature type="compositionally biased region" description="Low complexity" evidence="6">
    <location>
        <begin position="903"/>
        <end position="914"/>
    </location>
</feature>
<name>A0A6C7ECK3_ILUCY</name>
<evidence type="ECO:0000256" key="2">
    <source>
        <dbReference type="ARBA" id="ARBA00022475"/>
    </source>
</evidence>
<evidence type="ECO:0000256" key="1">
    <source>
        <dbReference type="ARBA" id="ARBA00004651"/>
    </source>
</evidence>
<feature type="transmembrane region" description="Helical" evidence="7">
    <location>
        <begin position="710"/>
        <end position="732"/>
    </location>
</feature>
<dbReference type="InterPro" id="IPR004869">
    <property type="entry name" value="MMPL_dom"/>
</dbReference>
<feature type="transmembrane region" description="Helical" evidence="7">
    <location>
        <begin position="373"/>
        <end position="395"/>
    </location>
</feature>
<feature type="transmembrane region" description="Helical" evidence="7">
    <location>
        <begin position="686"/>
        <end position="703"/>
    </location>
</feature>
<evidence type="ECO:0000256" key="3">
    <source>
        <dbReference type="ARBA" id="ARBA00022692"/>
    </source>
</evidence>
<feature type="transmembrane region" description="Helical" evidence="7">
    <location>
        <begin position="15"/>
        <end position="34"/>
    </location>
</feature>
<proteinExistence type="predicted"/>
<sequence length="1140" mass="118662">MENFWRNTGVQLGKHWKIVAVVLAVVTAALSIGFTRVEFATGQDSYLNPDSQIAIDNVEFQDNFGGETIILLFTAEDDADVDVSKLFEGSNLETLERLNDELAEVPAVYSVVTPLTSLTFSSELVGGPAGSAALTGALSRDEAGSEARTADIGIALARRGAAGEQVIGNPLWNQLLIYGNDNFEVVDGEVIAPDADQLVIRKSLQGTFPNALDDDGNLNGPLNGTAVGGIILDGNIDLDTQSSTTETVLDILERAQFEGFDLTVTGSPVYLAEINDYLQGGMLTLGLAALAVMAVVLGLIFRVRWRLLPLLAVLIGVLWTFALMGLFGIDLSLVTISGLPILIGLGIDFAIQIHNRVEEEVVLDNDEHPISETVANVAPPLIAATVAGVLAFLALRISKVPMIRDFGVLLAVGVVVLVILGIVVPVAALGIREWVKPTEDRGESLVEKLVVRLGGLPTKFGLPLVVAALALFVGGVLVEGETKIQSDPVKWIDQSSQTVADIEELEVATGFGSTLGILVTANNVYDQDVVDLIHEFIIDAEARPDVVSSSSLVNTMAKIIDIDGATVIAPSTQDIVNADTTLQSDDDADVRTTLANIERVLVNPDRTATQINLRLAPASLDERAVLVESLADDLDARIDALQATLDADSLLLADLPDGQTAVRATPAGLATVGIGLLENLSANRANLTYLALCLAGLFLVLRFRSVTRALLALVPVLLAVGASSLIVALIGFELSPLTTVGGPLVIATCAEFAVLILGRYLEERQTGLTPREASDKAAGRTGRAFFTSAMTTIGGFAVLIGSALPLLRDFGIIVTMNVAIALLAALVVMPPLSVWVDERGWLGTQEQGAIDGSVRLAANVPGGQMVGAGVGVVALAAGVVGVYSTADTESGEASTASFTAVPLPTTTTTTTTTIAPPPTTAPPEGEEPAGPLVDPSGFGDERPEGLVGGTLFDLLTGDQVGVAPNVANCAIETLASRTSDDELLALGAATAEPAAAELIAQAARDCGITENQIERAIAIQRNEEPPPVEDAPETTVAAEPEEPAGPEIDPSGFSVDPPTDPIQQIVFDLLVGGNGYTGQGIDPQVANCAIETTLADNDPTIFTLLAAQDPAAVESVKTSSAKCGIEPAVVDGAVAEFAAS</sequence>
<keyword evidence="2" id="KW-1003">Cell membrane</keyword>
<dbReference type="PANTHER" id="PTHR33406">
    <property type="entry name" value="MEMBRANE PROTEIN MJ1562-RELATED"/>
    <property type="match status" value="1"/>
</dbReference>
<evidence type="ECO:0000313" key="10">
    <source>
        <dbReference type="Proteomes" id="UP000011863"/>
    </source>
</evidence>
<keyword evidence="5 7" id="KW-0472">Membrane</keyword>
<dbReference type="Gene3D" id="1.20.1640.10">
    <property type="entry name" value="Multidrug efflux transporter AcrB transmembrane domain"/>
    <property type="match status" value="2"/>
</dbReference>
<evidence type="ECO:0000256" key="7">
    <source>
        <dbReference type="SAM" id="Phobius"/>
    </source>
</evidence>
<dbReference type="AlphaFoldDB" id="A0A6C7ECK3"/>
<evidence type="ECO:0000256" key="5">
    <source>
        <dbReference type="ARBA" id="ARBA00023136"/>
    </source>
</evidence>
<dbReference type="EMBL" id="AP012057">
    <property type="protein sequence ID" value="BAN04201.1"/>
    <property type="molecule type" value="Genomic_DNA"/>
</dbReference>
<dbReference type="PRINTS" id="PR00702">
    <property type="entry name" value="ACRIFLAVINRP"/>
</dbReference>
<reference evidence="9 10" key="1">
    <citation type="journal article" date="2013" name="Int. J. Syst. Evol. Microbiol.">
        <title>Ilumatobacter nonamiense sp. nov. and Ilumatobacter coccineum sp. nov., isolated from seashore sand.</title>
        <authorList>
            <person name="Matsumoto A."/>
            <person name="Kasai H."/>
            <person name="Matsuo Y."/>
            <person name="Shizuri Y."/>
            <person name="Ichikawa N."/>
            <person name="Fujita N."/>
            <person name="Omura S."/>
            <person name="Takahashi Y."/>
        </authorList>
    </citation>
    <scope>NUCLEOTIDE SEQUENCE [LARGE SCALE GENOMIC DNA]</scope>
    <source>
        <strain evidence="10">NBRC 103263 / KCTC 29153 / YM16-304</strain>
    </source>
</reference>
<accession>A0A6C7ECK3</accession>
<keyword evidence="3 7" id="KW-0812">Transmembrane</keyword>
<feature type="transmembrane region" description="Helical" evidence="7">
    <location>
        <begin position="810"/>
        <end position="829"/>
    </location>
</feature>
<evidence type="ECO:0000313" key="9">
    <source>
        <dbReference type="EMBL" id="BAN04201.1"/>
    </source>
</evidence>
<gene>
    <name evidence="9" type="ORF">YM304_38870</name>
</gene>
<keyword evidence="4 7" id="KW-1133">Transmembrane helix</keyword>
<keyword evidence="10" id="KW-1185">Reference proteome</keyword>
<comment type="subcellular location">
    <subcellularLocation>
        <location evidence="1">Cell membrane</location>
        <topology evidence="1">Multi-pass membrane protein</topology>
    </subcellularLocation>
</comment>
<feature type="region of interest" description="Disordered" evidence="6">
    <location>
        <begin position="903"/>
        <end position="930"/>
    </location>
</feature>
<feature type="transmembrane region" description="Helical" evidence="7">
    <location>
        <begin position="782"/>
        <end position="804"/>
    </location>
</feature>
<protein>
    <recommendedName>
        <fullName evidence="8">SSD domain-containing protein</fullName>
    </recommendedName>
</protein>
<feature type="transmembrane region" description="Helical" evidence="7">
    <location>
        <begin position="282"/>
        <end position="301"/>
    </location>
</feature>
<evidence type="ECO:0000259" key="8">
    <source>
        <dbReference type="PROSITE" id="PS50156"/>
    </source>
</evidence>
<feature type="transmembrane region" description="Helical" evidence="7">
    <location>
        <begin position="744"/>
        <end position="761"/>
    </location>
</feature>
<feature type="domain" description="SSD" evidence="8">
    <location>
        <begin position="310"/>
        <end position="431"/>
    </location>
</feature>
<dbReference type="Pfam" id="PF03176">
    <property type="entry name" value="MMPL"/>
    <property type="match status" value="2"/>
</dbReference>
<dbReference type="InterPro" id="IPR000731">
    <property type="entry name" value="SSD"/>
</dbReference>
<feature type="region of interest" description="Disordered" evidence="6">
    <location>
        <begin position="1022"/>
        <end position="1057"/>
    </location>
</feature>